<dbReference type="Proteomes" id="UP001054945">
    <property type="component" value="Unassembled WGS sequence"/>
</dbReference>
<organism evidence="1 2">
    <name type="scientific">Caerostris extrusa</name>
    <name type="common">Bark spider</name>
    <name type="synonym">Caerostris bankana</name>
    <dbReference type="NCBI Taxonomy" id="172846"/>
    <lineage>
        <taxon>Eukaryota</taxon>
        <taxon>Metazoa</taxon>
        <taxon>Ecdysozoa</taxon>
        <taxon>Arthropoda</taxon>
        <taxon>Chelicerata</taxon>
        <taxon>Arachnida</taxon>
        <taxon>Araneae</taxon>
        <taxon>Araneomorphae</taxon>
        <taxon>Entelegynae</taxon>
        <taxon>Araneoidea</taxon>
        <taxon>Araneidae</taxon>
        <taxon>Caerostris</taxon>
    </lineage>
</organism>
<sequence length="68" mass="7906">MRHILSQERTFEKQQGLLESKRFFFSLHQGERATGIATFPPYDASLLVPTTYFGGKWRLFQNVSVGRK</sequence>
<evidence type="ECO:0000313" key="1">
    <source>
        <dbReference type="EMBL" id="GIX92473.1"/>
    </source>
</evidence>
<dbReference type="AlphaFoldDB" id="A0AAV4P630"/>
<reference evidence="1 2" key="1">
    <citation type="submission" date="2021-06" db="EMBL/GenBank/DDBJ databases">
        <title>Caerostris extrusa draft genome.</title>
        <authorList>
            <person name="Kono N."/>
            <person name="Arakawa K."/>
        </authorList>
    </citation>
    <scope>NUCLEOTIDE SEQUENCE [LARGE SCALE GENOMIC DNA]</scope>
</reference>
<keyword evidence="2" id="KW-1185">Reference proteome</keyword>
<accession>A0AAV4P630</accession>
<comment type="caution">
    <text evidence="1">The sequence shown here is derived from an EMBL/GenBank/DDBJ whole genome shotgun (WGS) entry which is preliminary data.</text>
</comment>
<dbReference type="EMBL" id="BPLR01004131">
    <property type="protein sequence ID" value="GIX92473.1"/>
    <property type="molecule type" value="Genomic_DNA"/>
</dbReference>
<protein>
    <submittedName>
        <fullName evidence="1">Uncharacterized protein</fullName>
    </submittedName>
</protein>
<gene>
    <name evidence="1" type="ORF">CEXT_386911</name>
</gene>
<name>A0AAV4P630_CAEEX</name>
<evidence type="ECO:0000313" key="2">
    <source>
        <dbReference type="Proteomes" id="UP001054945"/>
    </source>
</evidence>
<proteinExistence type="predicted"/>